<feature type="region of interest" description="Disordered" evidence="1">
    <location>
        <begin position="186"/>
        <end position="206"/>
    </location>
</feature>
<reference evidence="3 4" key="1">
    <citation type="journal article" date="2017" name="Nat. Ecol. Evol.">
        <title>Scallop genome provides insights into evolution of bilaterian karyotype and development.</title>
        <authorList>
            <person name="Wang S."/>
            <person name="Zhang J."/>
            <person name="Jiao W."/>
            <person name="Li J."/>
            <person name="Xun X."/>
            <person name="Sun Y."/>
            <person name="Guo X."/>
            <person name="Huan P."/>
            <person name="Dong B."/>
            <person name="Zhang L."/>
            <person name="Hu X."/>
            <person name="Sun X."/>
            <person name="Wang J."/>
            <person name="Zhao C."/>
            <person name="Wang Y."/>
            <person name="Wang D."/>
            <person name="Huang X."/>
            <person name="Wang R."/>
            <person name="Lv J."/>
            <person name="Li Y."/>
            <person name="Zhang Z."/>
            <person name="Liu B."/>
            <person name="Lu W."/>
            <person name="Hui Y."/>
            <person name="Liang J."/>
            <person name="Zhou Z."/>
            <person name="Hou R."/>
            <person name="Li X."/>
            <person name="Liu Y."/>
            <person name="Li H."/>
            <person name="Ning X."/>
            <person name="Lin Y."/>
            <person name="Zhao L."/>
            <person name="Xing Q."/>
            <person name="Dou J."/>
            <person name="Li Y."/>
            <person name="Mao J."/>
            <person name="Guo H."/>
            <person name="Dou H."/>
            <person name="Li T."/>
            <person name="Mu C."/>
            <person name="Jiang W."/>
            <person name="Fu Q."/>
            <person name="Fu X."/>
            <person name="Miao Y."/>
            <person name="Liu J."/>
            <person name="Yu Q."/>
            <person name="Li R."/>
            <person name="Liao H."/>
            <person name="Li X."/>
            <person name="Kong Y."/>
            <person name="Jiang Z."/>
            <person name="Chourrout D."/>
            <person name="Li R."/>
            <person name="Bao Z."/>
        </authorList>
    </citation>
    <scope>NUCLEOTIDE SEQUENCE [LARGE SCALE GENOMIC DNA]</scope>
    <source>
        <strain evidence="3 4">PY_sf001</strain>
    </source>
</reference>
<evidence type="ECO:0000256" key="1">
    <source>
        <dbReference type="SAM" id="MobiDB-lite"/>
    </source>
</evidence>
<evidence type="ECO:0000313" key="4">
    <source>
        <dbReference type="Proteomes" id="UP000242188"/>
    </source>
</evidence>
<accession>A0A210QI49</accession>
<dbReference type="EMBL" id="NEDP02003536">
    <property type="protein sequence ID" value="OWF48455.1"/>
    <property type="molecule type" value="Genomic_DNA"/>
</dbReference>
<sequence length="454" mass="51406">MWHPLLSVCVLTCLWRLSSTLMVGYQERSEFNKAIRRPLLEQVGLELKATKYSVENNPTMFNDINQCKVEISKKYYKCAECLSGKYKESNPSKVLSVSNALMSLCSYTDNNYEICQLILDHEQPFLEFIKRATKRVQQTMFSVLDPAVDAGPLLDVFQKFLSEQWASSSAADIGKAVNDAKLALQAPQQQGQRIKRSDNTDSERVRSKRWTKIVKSIMEGLPQMMKAGSKKKANPDVMSSYMKKYMHMGKGFSMPRIKRSSTRKMPEGHLRIKRWMQMVQSMMKTIAPNSTTAVNTMLGSIQKHIPWSMPARMMGAGARNPSNGESETLKCYRNRKCNAFITACASESCPDPRKNMILDVCGQSVLPTSQDITNRLKRTKDIFDAVRTKQDFIKSITYNSGFTNNYRDVSMTADLQPPNVIKLPSFGTNNMQQAVKNYARAIMKGLLPTNQSPV</sequence>
<dbReference type="AlphaFoldDB" id="A0A210QI49"/>
<name>A0A210QI49_MIZYE</name>
<feature type="compositionally biased region" description="Basic and acidic residues" evidence="1">
    <location>
        <begin position="195"/>
        <end position="205"/>
    </location>
</feature>
<dbReference type="Proteomes" id="UP000242188">
    <property type="component" value="Unassembled WGS sequence"/>
</dbReference>
<keyword evidence="4" id="KW-1185">Reference proteome</keyword>
<gene>
    <name evidence="3" type="ORF">KP79_PYT17298</name>
</gene>
<evidence type="ECO:0000256" key="2">
    <source>
        <dbReference type="SAM" id="SignalP"/>
    </source>
</evidence>
<dbReference type="OrthoDB" id="10466116at2759"/>
<proteinExistence type="predicted"/>
<evidence type="ECO:0000313" key="3">
    <source>
        <dbReference type="EMBL" id="OWF48455.1"/>
    </source>
</evidence>
<protein>
    <submittedName>
        <fullName evidence="3">Uncharacterized protein</fullName>
    </submittedName>
</protein>
<feature type="signal peptide" evidence="2">
    <location>
        <begin position="1"/>
        <end position="20"/>
    </location>
</feature>
<feature type="chain" id="PRO_5012781195" evidence="2">
    <location>
        <begin position="21"/>
        <end position="454"/>
    </location>
</feature>
<organism evidence="3 4">
    <name type="scientific">Mizuhopecten yessoensis</name>
    <name type="common">Japanese scallop</name>
    <name type="synonym">Patinopecten yessoensis</name>
    <dbReference type="NCBI Taxonomy" id="6573"/>
    <lineage>
        <taxon>Eukaryota</taxon>
        <taxon>Metazoa</taxon>
        <taxon>Spiralia</taxon>
        <taxon>Lophotrochozoa</taxon>
        <taxon>Mollusca</taxon>
        <taxon>Bivalvia</taxon>
        <taxon>Autobranchia</taxon>
        <taxon>Pteriomorphia</taxon>
        <taxon>Pectinida</taxon>
        <taxon>Pectinoidea</taxon>
        <taxon>Pectinidae</taxon>
        <taxon>Mizuhopecten</taxon>
    </lineage>
</organism>
<keyword evidence="2" id="KW-0732">Signal</keyword>
<comment type="caution">
    <text evidence="3">The sequence shown here is derived from an EMBL/GenBank/DDBJ whole genome shotgun (WGS) entry which is preliminary data.</text>
</comment>